<protein>
    <submittedName>
        <fullName evidence="3">Type IV fimbrial biogenesis protein PilY1</fullName>
    </submittedName>
</protein>
<dbReference type="InterPro" id="IPR036465">
    <property type="entry name" value="vWFA_dom_sf"/>
</dbReference>
<keyword evidence="2" id="KW-0472">Membrane</keyword>
<dbReference type="EMBL" id="UOFH01000309">
    <property type="protein sequence ID" value="VAW65200.1"/>
    <property type="molecule type" value="Genomic_DNA"/>
</dbReference>
<reference evidence="3" key="1">
    <citation type="submission" date="2018-06" db="EMBL/GenBank/DDBJ databases">
        <authorList>
            <person name="Zhirakovskaya E."/>
        </authorList>
    </citation>
    <scope>NUCLEOTIDE SEQUENCE</scope>
</reference>
<keyword evidence="2" id="KW-0812">Transmembrane</keyword>
<feature type="compositionally biased region" description="Polar residues" evidence="1">
    <location>
        <begin position="522"/>
        <end position="532"/>
    </location>
</feature>
<keyword evidence="2" id="KW-1133">Transmembrane helix</keyword>
<dbReference type="AlphaFoldDB" id="A0A3B0XKI7"/>
<dbReference type="Gene3D" id="3.40.50.410">
    <property type="entry name" value="von Willebrand factor, type A domain"/>
    <property type="match status" value="1"/>
</dbReference>
<evidence type="ECO:0000313" key="3">
    <source>
        <dbReference type="EMBL" id="VAW65200.1"/>
    </source>
</evidence>
<evidence type="ECO:0000256" key="1">
    <source>
        <dbReference type="SAM" id="MobiDB-lite"/>
    </source>
</evidence>
<gene>
    <name evidence="3" type="ORF">MNBD_GAMMA08-39</name>
</gene>
<feature type="region of interest" description="Disordered" evidence="1">
    <location>
        <begin position="522"/>
        <end position="553"/>
    </location>
</feature>
<feature type="compositionally biased region" description="Polar residues" evidence="1">
    <location>
        <begin position="542"/>
        <end position="553"/>
    </location>
</feature>
<feature type="non-terminal residue" evidence="3">
    <location>
        <position position="697"/>
    </location>
</feature>
<evidence type="ECO:0000256" key="2">
    <source>
        <dbReference type="SAM" id="Phobius"/>
    </source>
</evidence>
<sequence length="697" mass="75705">MDPIIKNRAYDFIRQIVLSVVIFMSGNTSSFAAADRIAIAQTPLFLGAGVQPNVFFVSDDSGSMDWETMMPSHWRYDAYDSDRLRSGEFRDYGATIVEDGVWRAAEFAGTDSMDAAYEYLYDNADNVYPNGCNGGRGRAEICGDATNSPFDVDWRARSSGLNKVFYNANIEYKPWSGPCGNGDCADAVFTDARSDPYSTQPGNAISRNLATNGNGQSGAFIYDVWIDDSGYDLGEAHPDSGPRFNETGYAASELKTGAAGLAADLANGEVDLWDSHMRFTVDATQINVKLFTYNPVPIAGATQGLNENTNFLDINLTGAACYNILGNDAMVRSIRNNIIDSSTSASTLAAAAGAPGCRTIVETRQNIANWYQYYRRRAFPVKNAVAAVIDAQPNFRYGMTLLNENTSNTGGIFIEVPLQSVNNVTTHNLKIKEDYFAYRQGSNGTPLRNALQMAGEYYSNNLTNREDPIKYSCQKNFTILFTDGFWNGADPANIGNNDGDSTPRTVADVAYKYYIDDINNNPLFNTGPTNGNDVERDDTESDLPNTGTDNNPTTFQHMVTFAVAFGVTGKLVDSDTDEDDYPDVDYAGNSWGGDPAKNGNWGTAASGPDKIDDLWHAAYNTGGTFASASTPDEITQRLINAISNIAKRQSSASAVALNSGTLNANSRLYQAAFNSSNWSGSLRSIPIQDGPVDENPE</sequence>
<accession>A0A3B0XKI7</accession>
<name>A0A3B0XKI7_9ZZZZ</name>
<feature type="transmembrane region" description="Helical" evidence="2">
    <location>
        <begin position="12"/>
        <end position="34"/>
    </location>
</feature>
<proteinExistence type="predicted"/>
<organism evidence="3">
    <name type="scientific">hydrothermal vent metagenome</name>
    <dbReference type="NCBI Taxonomy" id="652676"/>
    <lineage>
        <taxon>unclassified sequences</taxon>
        <taxon>metagenomes</taxon>
        <taxon>ecological metagenomes</taxon>
    </lineage>
</organism>